<dbReference type="InterPro" id="IPR001300">
    <property type="entry name" value="Peptidase_C2_calpain_cat"/>
</dbReference>
<evidence type="ECO:0008006" key="16">
    <source>
        <dbReference type="Google" id="ProtNLM"/>
    </source>
</evidence>
<accession>A0AAD3CQB3</accession>
<gene>
    <name evidence="14" type="ORF">CTEN210_06345</name>
</gene>
<keyword evidence="7" id="KW-0862">Zinc</keyword>
<dbReference type="Pfam" id="PF00648">
    <property type="entry name" value="Peptidase_C2"/>
    <property type="match status" value="1"/>
</dbReference>
<dbReference type="GO" id="GO:0008270">
    <property type="term" value="F:zinc ion binding"/>
    <property type="evidence" value="ECO:0007669"/>
    <property type="project" value="UniProtKB-KW"/>
</dbReference>
<proteinExistence type="inferred from homology"/>
<keyword evidence="5 9" id="KW-0378">Hydrolase</keyword>
<evidence type="ECO:0000259" key="13">
    <source>
        <dbReference type="PROSITE" id="PS51999"/>
    </source>
</evidence>
<evidence type="ECO:0000256" key="9">
    <source>
        <dbReference type="PROSITE-ProRule" id="PRU00239"/>
    </source>
</evidence>
<comment type="similarity">
    <text evidence="1">Belongs to the peptidase C2 family.</text>
</comment>
<dbReference type="PANTHER" id="PTHR10183">
    <property type="entry name" value="CALPAIN"/>
    <property type="match status" value="1"/>
</dbReference>
<name>A0AAD3CQB3_9STRA</name>
<dbReference type="PROSITE" id="PS00139">
    <property type="entry name" value="THIOL_PROTEASE_CYS"/>
    <property type="match status" value="1"/>
</dbReference>
<dbReference type="PROSITE" id="PS51999">
    <property type="entry name" value="ZF_GRF"/>
    <property type="match status" value="1"/>
</dbReference>
<dbReference type="GO" id="GO:0006508">
    <property type="term" value="P:proteolysis"/>
    <property type="evidence" value="ECO:0007669"/>
    <property type="project" value="UniProtKB-KW"/>
</dbReference>
<evidence type="ECO:0000256" key="10">
    <source>
        <dbReference type="PROSITE-ProRule" id="PRU01343"/>
    </source>
</evidence>
<dbReference type="PROSITE" id="PS50203">
    <property type="entry name" value="CALPAIN_CAT"/>
    <property type="match status" value="1"/>
</dbReference>
<evidence type="ECO:0000256" key="8">
    <source>
        <dbReference type="PIRSR" id="PIRSR622684-1"/>
    </source>
</evidence>
<evidence type="ECO:0000256" key="11">
    <source>
        <dbReference type="SAM" id="MobiDB-lite"/>
    </source>
</evidence>
<evidence type="ECO:0000256" key="7">
    <source>
        <dbReference type="ARBA" id="ARBA00022833"/>
    </source>
</evidence>
<dbReference type="SMART" id="SM00230">
    <property type="entry name" value="CysPc"/>
    <property type="match status" value="1"/>
</dbReference>
<dbReference type="InterPro" id="IPR022684">
    <property type="entry name" value="Calpain_cysteine_protease"/>
</dbReference>
<keyword evidence="2 9" id="KW-0645">Protease</keyword>
<dbReference type="EMBL" id="BLLK01000038">
    <property type="protein sequence ID" value="GFH49869.1"/>
    <property type="molecule type" value="Genomic_DNA"/>
</dbReference>
<dbReference type="Gene3D" id="3.90.70.10">
    <property type="entry name" value="Cysteine proteinases"/>
    <property type="match status" value="1"/>
</dbReference>
<evidence type="ECO:0000256" key="3">
    <source>
        <dbReference type="ARBA" id="ARBA00022723"/>
    </source>
</evidence>
<feature type="compositionally biased region" description="Polar residues" evidence="11">
    <location>
        <begin position="275"/>
        <end position="285"/>
    </location>
</feature>
<feature type="active site" evidence="9">
    <location>
        <position position="525"/>
    </location>
</feature>
<feature type="active site" evidence="8 9">
    <location>
        <position position="354"/>
    </location>
</feature>
<feature type="domain" description="Calpain catalytic" evidence="12">
    <location>
        <begin position="322"/>
        <end position="642"/>
    </location>
</feature>
<evidence type="ECO:0000256" key="2">
    <source>
        <dbReference type="ARBA" id="ARBA00022670"/>
    </source>
</evidence>
<keyword evidence="15" id="KW-1185">Reference proteome</keyword>
<comment type="caution">
    <text evidence="14">The sequence shown here is derived from an EMBL/GenBank/DDBJ whole genome shotgun (WGS) entry which is preliminary data.</text>
</comment>
<evidence type="ECO:0000256" key="6">
    <source>
        <dbReference type="ARBA" id="ARBA00022807"/>
    </source>
</evidence>
<organism evidence="14 15">
    <name type="scientific">Chaetoceros tenuissimus</name>
    <dbReference type="NCBI Taxonomy" id="426638"/>
    <lineage>
        <taxon>Eukaryota</taxon>
        <taxon>Sar</taxon>
        <taxon>Stramenopiles</taxon>
        <taxon>Ochrophyta</taxon>
        <taxon>Bacillariophyta</taxon>
        <taxon>Coscinodiscophyceae</taxon>
        <taxon>Chaetocerotophycidae</taxon>
        <taxon>Chaetocerotales</taxon>
        <taxon>Chaetocerotaceae</taxon>
        <taxon>Chaetoceros</taxon>
    </lineage>
</organism>
<feature type="domain" description="GRF-type" evidence="13">
    <location>
        <begin position="231"/>
        <end position="304"/>
    </location>
</feature>
<keyword evidence="6 9" id="KW-0788">Thiol protease</keyword>
<keyword evidence="4 10" id="KW-0863">Zinc-finger</keyword>
<feature type="region of interest" description="Disordered" evidence="11">
    <location>
        <begin position="266"/>
        <end position="285"/>
    </location>
</feature>
<dbReference type="InterPro" id="IPR010666">
    <property type="entry name" value="Znf_GRF"/>
</dbReference>
<dbReference type="GO" id="GO:0004198">
    <property type="term" value="F:calcium-dependent cysteine-type endopeptidase activity"/>
    <property type="evidence" value="ECO:0007669"/>
    <property type="project" value="InterPro"/>
</dbReference>
<evidence type="ECO:0000259" key="12">
    <source>
        <dbReference type="PROSITE" id="PS50203"/>
    </source>
</evidence>
<sequence length="949" mass="106297">MNISYNRENNNLHSILVRIAYERQMRDGSNNVTSEGKEIIVIDDDDSCSFAEQEVEVIALDTEDHSTKDPRHVTKEASININVNQNDIVLFQEITGVDESTAIDAIRNSSNNVQQAIASFFDSSSSSADILVSSTSKCSQNNKNQNISDEKDRKIASDYKCIDDKKRPSAKQEKQVLISCKPTKKWDKAIEACRALQVKFVDQDFPPNTSSLDGRKILSKTDADDDKVIKCNCGVAAAVKTVQRDGPNYGRFFLSCGRPRPKRKVNNVPIVLDNGGNTKNQKSDGATYATKNSQCRFFQWDDKHQQSSQISKQSTNAWVHLLQWVRFESFPTFKLNHQGRFYPSDVKQGAMGDCWFLSALAVVAERQYLMEKIFPHQTFNEEGCYEVNFCLDGKWSPILVDSCIPAIAMDASKKRKRSTSGKNENGSVEIQPGIAAQPAFASGTTLWPCLVEKAYAKVHGSYSRLSGGFISEAFADLTGSPVERIRFRQVYDLDSLFARILSFTSAGFLMGIATNAGGNGLVPCHAYSLLNVYEVHGVVVGQQKKVTNFFTKEEKHDDEITIVDTPNDTTSDKERTVRLVRIRNPWGTKEWQGKWAASSEEWTEKLRKQIGETAYKKGDGTFFMEFSEMIQRFDHMDVAKCQEGWYRIDKAASLKLHNSGDPLYSSNLVYHCNALEGTWAFVSIVQQKKRSNATTQFWYTDLNLIVMKRKRGVLEWVFEKCLLQGVDRTCDCEMFFESCHEYCLLPFSYLSGRGEVEFGAQLETRKTAPFQFVIYSAKSVSLKAEVRSTLGSSIPLRSLQLSLLTTTEKVVVAVGPSIALVTTSKTGCVYFMLLNGNMKHSLIFNLVVELPHGINTAYGKNQDTYIIPPMMQAILLVLTNDGRNFSSTINFSHKSDGANESEQKKQSYNSIHTKAALSVIGKSICEQIDISKPISSKGNGTIDSRLWSA</sequence>
<dbReference type="SUPFAM" id="SSF54001">
    <property type="entry name" value="Cysteine proteinases"/>
    <property type="match status" value="1"/>
</dbReference>
<dbReference type="PANTHER" id="PTHR10183:SF379">
    <property type="entry name" value="CALPAIN-5"/>
    <property type="match status" value="1"/>
</dbReference>
<evidence type="ECO:0000313" key="14">
    <source>
        <dbReference type="EMBL" id="GFH49869.1"/>
    </source>
</evidence>
<dbReference type="InterPro" id="IPR038765">
    <property type="entry name" value="Papain-like_cys_pep_sf"/>
</dbReference>
<dbReference type="InterPro" id="IPR000169">
    <property type="entry name" value="Pept_cys_AS"/>
</dbReference>
<dbReference type="AlphaFoldDB" id="A0AAD3CQB3"/>
<dbReference type="CDD" id="cd00044">
    <property type="entry name" value="CysPc"/>
    <property type="match status" value="1"/>
</dbReference>
<keyword evidence="3" id="KW-0479">Metal-binding</keyword>
<evidence type="ECO:0000256" key="1">
    <source>
        <dbReference type="ARBA" id="ARBA00007623"/>
    </source>
</evidence>
<dbReference type="Proteomes" id="UP001054902">
    <property type="component" value="Unassembled WGS sequence"/>
</dbReference>
<protein>
    <recommendedName>
        <fullName evidence="16">Calpain catalytic domain-containing protein</fullName>
    </recommendedName>
</protein>
<reference evidence="14 15" key="1">
    <citation type="journal article" date="2021" name="Sci. Rep.">
        <title>The genome of the diatom Chaetoceros tenuissimus carries an ancient integrated fragment of an extant virus.</title>
        <authorList>
            <person name="Hongo Y."/>
            <person name="Kimura K."/>
            <person name="Takaki Y."/>
            <person name="Yoshida Y."/>
            <person name="Baba S."/>
            <person name="Kobayashi G."/>
            <person name="Nagasaki K."/>
            <person name="Hano T."/>
            <person name="Tomaru Y."/>
        </authorList>
    </citation>
    <scope>NUCLEOTIDE SEQUENCE [LARGE SCALE GENOMIC DNA]</scope>
    <source>
        <strain evidence="14 15">NIES-3715</strain>
    </source>
</reference>
<evidence type="ECO:0000313" key="15">
    <source>
        <dbReference type="Proteomes" id="UP001054902"/>
    </source>
</evidence>
<evidence type="ECO:0000256" key="5">
    <source>
        <dbReference type="ARBA" id="ARBA00022801"/>
    </source>
</evidence>
<evidence type="ECO:0000256" key="4">
    <source>
        <dbReference type="ARBA" id="ARBA00022771"/>
    </source>
</evidence>
<dbReference type="Pfam" id="PF14555">
    <property type="entry name" value="UBA_4"/>
    <property type="match status" value="1"/>
</dbReference>
<feature type="active site" evidence="8 9">
    <location>
        <position position="584"/>
    </location>
</feature>
<dbReference type="Gene3D" id="1.10.8.10">
    <property type="entry name" value="DNA helicase RuvA subunit, C-terminal domain"/>
    <property type="match status" value="1"/>
</dbReference>